<protein>
    <submittedName>
        <fullName evidence="9">NADPH-dependent 2,4-dienoyl-CoA reductase, sulfur reductase</fullName>
    </submittedName>
</protein>
<evidence type="ECO:0000256" key="4">
    <source>
        <dbReference type="ARBA" id="ARBA00022827"/>
    </source>
</evidence>
<evidence type="ECO:0000256" key="3">
    <source>
        <dbReference type="ARBA" id="ARBA00022630"/>
    </source>
</evidence>
<name>A0A1H3MZW9_9BACT</name>
<evidence type="ECO:0000256" key="2">
    <source>
        <dbReference type="ARBA" id="ARBA00009130"/>
    </source>
</evidence>
<dbReference type="SUPFAM" id="SSF51905">
    <property type="entry name" value="FAD/NAD(P)-binding domain"/>
    <property type="match status" value="1"/>
</dbReference>
<dbReference type="InterPro" id="IPR016156">
    <property type="entry name" value="FAD/NAD-linked_Rdtase_dimer_sf"/>
</dbReference>
<evidence type="ECO:0000256" key="6">
    <source>
        <dbReference type="ARBA" id="ARBA00023284"/>
    </source>
</evidence>
<dbReference type="EMBL" id="FNQC01000003">
    <property type="protein sequence ID" value="SDY82054.1"/>
    <property type="molecule type" value="Genomic_DNA"/>
</dbReference>
<evidence type="ECO:0000256" key="5">
    <source>
        <dbReference type="ARBA" id="ARBA00023002"/>
    </source>
</evidence>
<reference evidence="9 10" key="1">
    <citation type="submission" date="2016-10" db="EMBL/GenBank/DDBJ databases">
        <authorList>
            <person name="Varghese N."/>
            <person name="Submissions S."/>
        </authorList>
    </citation>
    <scope>NUCLEOTIDE SEQUENCE [LARGE SCALE GENOMIC DNA]</scope>
    <source>
        <strain evidence="9 10">DSM 17997</strain>
    </source>
</reference>
<feature type="domain" description="Pyridine nucleotide-disulphide oxidoreductase dimerisation" evidence="7">
    <location>
        <begin position="333"/>
        <end position="437"/>
    </location>
</feature>
<keyword evidence="6" id="KW-0676">Redox-active center</keyword>
<comment type="cofactor">
    <cofactor evidence="1">
        <name>FAD</name>
        <dbReference type="ChEBI" id="CHEBI:57692"/>
    </cofactor>
</comment>
<dbReference type="RefSeq" id="WP_019596955.1">
    <property type="nucleotide sequence ID" value="NZ_FNQC01000003.1"/>
</dbReference>
<sequence length="450" mass="48249">MKNELLVVIGANAAGMSAASKLRRLDTKKKILVFEKGKHPSFSACGIPYLIGGEVKSAKNLIARTPEEFLLNQNIEVKIQHEVLEIDVSKKRILILSLLDKTEFWQKYDDLLIATGTSPISPKLPGIEAKGVFAFSSLESGKSADRYIQKHQPKTAVIIGGGYIGIEMAEALLHLGMKVSLIDMAPQVMATLDPDMSEIIAAYMKKEGVDLFLGQKLESLEMDDSRTVSVVVTDKKRIKADLVILGIGVKPNSKIAEAAGIQIGAGGAIQVNKKLETSAEHIWAAGDCAESYHLVSGKEIFISLGTVANKHGQIAGINISGGKAEFPGVVGTAITKFKDLEISRTGLSEKEANQEGMDYDVALIESSVFSSYLPDSEKITVKLLSEKASGRLLGGQIVGGKGAGKRIDVIAIALQAKMTARDLVFADLAYVPPLSGVWDPVQIAARQLVK</sequence>
<proteinExistence type="inferred from homology"/>
<comment type="similarity">
    <text evidence="2">Belongs to the class-III pyridine nucleotide-disulfide oxidoreductase family.</text>
</comment>
<organism evidence="9 10">
    <name type="scientific">Rhodonellum ikkaensis</name>
    <dbReference type="NCBI Taxonomy" id="336829"/>
    <lineage>
        <taxon>Bacteria</taxon>
        <taxon>Pseudomonadati</taxon>
        <taxon>Bacteroidota</taxon>
        <taxon>Cytophagia</taxon>
        <taxon>Cytophagales</taxon>
        <taxon>Cytophagaceae</taxon>
        <taxon>Rhodonellum</taxon>
    </lineage>
</organism>
<dbReference type="InterPro" id="IPR036188">
    <property type="entry name" value="FAD/NAD-bd_sf"/>
</dbReference>
<keyword evidence="10" id="KW-1185">Reference proteome</keyword>
<dbReference type="PANTHER" id="PTHR43429">
    <property type="entry name" value="PYRIDINE NUCLEOTIDE-DISULFIDE OXIDOREDUCTASE DOMAIN-CONTAINING"/>
    <property type="match status" value="1"/>
</dbReference>
<dbReference type="Proteomes" id="UP000199663">
    <property type="component" value="Unassembled WGS sequence"/>
</dbReference>
<dbReference type="Pfam" id="PF07992">
    <property type="entry name" value="Pyr_redox_2"/>
    <property type="match status" value="1"/>
</dbReference>
<dbReference type="PRINTS" id="PR00411">
    <property type="entry name" value="PNDRDTASEI"/>
</dbReference>
<evidence type="ECO:0000256" key="1">
    <source>
        <dbReference type="ARBA" id="ARBA00001974"/>
    </source>
</evidence>
<dbReference type="InterPro" id="IPR050260">
    <property type="entry name" value="FAD-bd_OxRdtase"/>
</dbReference>
<evidence type="ECO:0000313" key="9">
    <source>
        <dbReference type="EMBL" id="SDY82054.1"/>
    </source>
</evidence>
<dbReference type="PANTHER" id="PTHR43429:SF1">
    <property type="entry name" value="NAD(P)H SULFUR OXIDOREDUCTASE (COA-DEPENDENT)"/>
    <property type="match status" value="1"/>
</dbReference>
<evidence type="ECO:0000259" key="8">
    <source>
        <dbReference type="Pfam" id="PF07992"/>
    </source>
</evidence>
<keyword evidence="4" id="KW-0274">FAD</keyword>
<dbReference type="InterPro" id="IPR023753">
    <property type="entry name" value="FAD/NAD-binding_dom"/>
</dbReference>
<keyword evidence="3" id="KW-0285">Flavoprotein</keyword>
<evidence type="ECO:0000259" key="7">
    <source>
        <dbReference type="Pfam" id="PF02852"/>
    </source>
</evidence>
<dbReference type="SUPFAM" id="SSF55424">
    <property type="entry name" value="FAD/NAD-linked reductases, dimerisation (C-terminal) domain"/>
    <property type="match status" value="1"/>
</dbReference>
<gene>
    <name evidence="9" type="ORF">SAMN05444412_10332</name>
</gene>
<dbReference type="Gene3D" id="3.50.50.60">
    <property type="entry name" value="FAD/NAD(P)-binding domain"/>
    <property type="match status" value="2"/>
</dbReference>
<keyword evidence="5" id="KW-0560">Oxidoreductase</keyword>
<feature type="domain" description="FAD/NAD(P)-binding" evidence="8">
    <location>
        <begin position="6"/>
        <end position="295"/>
    </location>
</feature>
<accession>A0A1H3MZW9</accession>
<dbReference type="Pfam" id="PF02852">
    <property type="entry name" value="Pyr_redox_dim"/>
    <property type="match status" value="1"/>
</dbReference>
<comment type="caution">
    <text evidence="9">The sequence shown here is derived from an EMBL/GenBank/DDBJ whole genome shotgun (WGS) entry which is preliminary data.</text>
</comment>
<dbReference type="PRINTS" id="PR00368">
    <property type="entry name" value="FADPNR"/>
</dbReference>
<dbReference type="InterPro" id="IPR004099">
    <property type="entry name" value="Pyr_nucl-diS_OxRdtase_dimer"/>
</dbReference>
<evidence type="ECO:0000313" key="10">
    <source>
        <dbReference type="Proteomes" id="UP000199663"/>
    </source>
</evidence>